<dbReference type="RefSeq" id="WP_199021504.1">
    <property type="nucleotide sequence ID" value="NZ_JAELUP010000107.1"/>
</dbReference>
<reference evidence="4" key="1">
    <citation type="submission" date="2020-12" db="EMBL/GenBank/DDBJ databases">
        <authorList>
            <person name="Huq M.A."/>
        </authorList>
    </citation>
    <scope>NUCLEOTIDE SEQUENCE</scope>
    <source>
        <strain evidence="4">MAHUQ-46</strain>
    </source>
</reference>
<dbReference type="Proteomes" id="UP000640274">
    <property type="component" value="Unassembled WGS sequence"/>
</dbReference>
<feature type="transmembrane region" description="Helical" evidence="1">
    <location>
        <begin position="209"/>
        <end position="230"/>
    </location>
</feature>
<dbReference type="Pfam" id="PF17159">
    <property type="entry name" value="MASE3"/>
    <property type="match status" value="1"/>
</dbReference>
<feature type="transmembrane region" description="Helical" evidence="1">
    <location>
        <begin position="12"/>
        <end position="34"/>
    </location>
</feature>
<feature type="transmembrane region" description="Helical" evidence="1">
    <location>
        <begin position="182"/>
        <end position="200"/>
    </location>
</feature>
<dbReference type="SMART" id="SM00052">
    <property type="entry name" value="EAL"/>
    <property type="match status" value="1"/>
</dbReference>
<dbReference type="FunFam" id="3.30.70.270:FF:000001">
    <property type="entry name" value="Diguanylate cyclase domain protein"/>
    <property type="match status" value="1"/>
</dbReference>
<protein>
    <submittedName>
        <fullName evidence="4">EAL domain-containing protein</fullName>
    </submittedName>
</protein>
<dbReference type="InterPro" id="IPR033425">
    <property type="entry name" value="MASE3"/>
</dbReference>
<gene>
    <name evidence="4" type="ORF">JFN88_22080</name>
</gene>
<evidence type="ECO:0000259" key="2">
    <source>
        <dbReference type="PROSITE" id="PS50883"/>
    </source>
</evidence>
<dbReference type="InterPro" id="IPR035919">
    <property type="entry name" value="EAL_sf"/>
</dbReference>
<dbReference type="PROSITE" id="PS50883">
    <property type="entry name" value="EAL"/>
    <property type="match status" value="1"/>
</dbReference>
<dbReference type="PANTHER" id="PTHR44757">
    <property type="entry name" value="DIGUANYLATE CYCLASE DGCP"/>
    <property type="match status" value="1"/>
</dbReference>
<comment type="caution">
    <text evidence="4">The sequence shown here is derived from an EMBL/GenBank/DDBJ whole genome shotgun (WGS) entry which is preliminary data.</text>
</comment>
<evidence type="ECO:0000313" key="4">
    <source>
        <dbReference type="EMBL" id="MBJ6363907.1"/>
    </source>
</evidence>
<keyword evidence="1" id="KW-0812">Transmembrane</keyword>
<keyword evidence="1" id="KW-1133">Transmembrane helix</keyword>
<dbReference type="InterPro" id="IPR000160">
    <property type="entry name" value="GGDEF_dom"/>
</dbReference>
<dbReference type="SMART" id="SM00267">
    <property type="entry name" value="GGDEF"/>
    <property type="match status" value="1"/>
</dbReference>
<dbReference type="EMBL" id="JAELUP010000107">
    <property type="protein sequence ID" value="MBJ6363907.1"/>
    <property type="molecule type" value="Genomic_DNA"/>
</dbReference>
<name>A0A934JBB5_9BACL</name>
<dbReference type="PANTHER" id="PTHR44757:SF2">
    <property type="entry name" value="BIOFILM ARCHITECTURE MAINTENANCE PROTEIN MBAA"/>
    <property type="match status" value="1"/>
</dbReference>
<dbReference type="SUPFAM" id="SSF55073">
    <property type="entry name" value="Nucleotide cyclase"/>
    <property type="match status" value="1"/>
</dbReference>
<dbReference type="CDD" id="cd01948">
    <property type="entry name" value="EAL"/>
    <property type="match status" value="1"/>
</dbReference>
<dbReference type="SUPFAM" id="SSF141868">
    <property type="entry name" value="EAL domain-like"/>
    <property type="match status" value="1"/>
</dbReference>
<feature type="transmembrane region" description="Helical" evidence="1">
    <location>
        <begin position="143"/>
        <end position="162"/>
    </location>
</feature>
<feature type="transmembrane region" description="Helical" evidence="1">
    <location>
        <begin position="108"/>
        <end position="131"/>
    </location>
</feature>
<accession>A0A934JBB5</accession>
<dbReference type="AlphaFoldDB" id="A0A934JBB5"/>
<dbReference type="PROSITE" id="PS50887">
    <property type="entry name" value="GGDEF"/>
    <property type="match status" value="1"/>
</dbReference>
<feature type="transmembrane region" description="Helical" evidence="1">
    <location>
        <begin position="242"/>
        <end position="260"/>
    </location>
</feature>
<dbReference type="Pfam" id="PF00563">
    <property type="entry name" value="EAL"/>
    <property type="match status" value="1"/>
</dbReference>
<keyword evidence="5" id="KW-1185">Reference proteome</keyword>
<feature type="transmembrane region" description="Helical" evidence="1">
    <location>
        <begin position="79"/>
        <end position="102"/>
    </location>
</feature>
<dbReference type="CDD" id="cd01949">
    <property type="entry name" value="GGDEF"/>
    <property type="match status" value="1"/>
</dbReference>
<organism evidence="4 5">
    <name type="scientific">Paenibacillus roseus</name>
    <dbReference type="NCBI Taxonomy" id="2798579"/>
    <lineage>
        <taxon>Bacteria</taxon>
        <taxon>Bacillati</taxon>
        <taxon>Bacillota</taxon>
        <taxon>Bacilli</taxon>
        <taxon>Bacillales</taxon>
        <taxon>Paenibacillaceae</taxon>
        <taxon>Paenibacillus</taxon>
    </lineage>
</organism>
<evidence type="ECO:0000259" key="3">
    <source>
        <dbReference type="PROSITE" id="PS50887"/>
    </source>
</evidence>
<keyword evidence="1" id="KW-0472">Membrane</keyword>
<dbReference type="InterPro" id="IPR029787">
    <property type="entry name" value="Nucleotide_cyclase"/>
</dbReference>
<dbReference type="FunFam" id="3.20.20.450:FF:000001">
    <property type="entry name" value="Cyclic di-GMP phosphodiesterase yahA"/>
    <property type="match status" value="1"/>
</dbReference>
<dbReference type="InterPro" id="IPR001633">
    <property type="entry name" value="EAL_dom"/>
</dbReference>
<dbReference type="InterPro" id="IPR052155">
    <property type="entry name" value="Biofilm_reg_signaling"/>
</dbReference>
<dbReference type="Pfam" id="PF00990">
    <property type="entry name" value="GGDEF"/>
    <property type="match status" value="1"/>
</dbReference>
<feature type="domain" description="EAL" evidence="2">
    <location>
        <begin position="450"/>
        <end position="703"/>
    </location>
</feature>
<dbReference type="Gene3D" id="3.20.20.450">
    <property type="entry name" value="EAL domain"/>
    <property type="match status" value="1"/>
</dbReference>
<sequence length="714" mass="81186">MTIKRAELKTIGVAIAAGLSFAIMLLLRDSIYAVFEFQDYLPFQTIIKFFSFAMCFSIVFLGAVFFVQTLTRQRLLSAALFIVIGLLELADMLSLWGMSFLYRDAGNTYNYGVISSVGQLVMALGIFIIFTRDDRQVRASARGVPFTLALVGGALLCASVRFVMHEFPEFMESNAYDMIHNAMRMLTLGLLTMSIIMVMYRHREARPQALLLIIQSLIFLFFANIALMISRTAWDTDMIVGYLYNLVGYYYLLRGIYYVTIEEPHRQQKQAEERINFLAYHDELTGLSNRRLLRERLDSELTRARSSGKKMAVILLDIDRFKTINDTLGHSVGDEILVAVAGRLQSIVPYPECVFRMGGDEFTIILPYLRTTEEATATAEAVMRLFHSPIMLQDAEYHITISLGISFYPDNGDSVDVLVKNADVAMYSAKAQRNDFKLFAPQMNERAGERLRLENDLRKALEQRQFVLMYQPLVELETGRVVGVEALVRWNYPERGMIPPGEFIPLSEETGFILPLGEWVLSEACRQNRQWQDEGIPPIIVSVNLSMRQFKQYQLVERVRAILMETGLEAKYLELEITESLTTEVDYAVETLNKLKALGVRISVDDFGTGYSSLVYLKKLPIDKLKIDRSFVSDILHDNNDAAIVSTIAAMAKHLKLRITAEGVETMDQLEFLKEQHCEEAQGFYFSEPIPALEFAEWIQTQGSQKNKVQLALG</sequence>
<evidence type="ECO:0000256" key="1">
    <source>
        <dbReference type="SAM" id="Phobius"/>
    </source>
</evidence>
<dbReference type="InterPro" id="IPR043128">
    <property type="entry name" value="Rev_trsase/Diguanyl_cyclase"/>
</dbReference>
<evidence type="ECO:0000313" key="5">
    <source>
        <dbReference type="Proteomes" id="UP000640274"/>
    </source>
</evidence>
<dbReference type="Gene3D" id="3.30.70.270">
    <property type="match status" value="1"/>
</dbReference>
<dbReference type="NCBIfam" id="TIGR00254">
    <property type="entry name" value="GGDEF"/>
    <property type="match status" value="1"/>
</dbReference>
<feature type="domain" description="GGDEF" evidence="3">
    <location>
        <begin position="309"/>
        <end position="441"/>
    </location>
</feature>
<feature type="transmembrane region" description="Helical" evidence="1">
    <location>
        <begin position="46"/>
        <end position="67"/>
    </location>
</feature>
<proteinExistence type="predicted"/>